<dbReference type="VEuPathDB" id="ToxoDB:LOC34622223"/>
<evidence type="ECO:0000313" key="2">
    <source>
        <dbReference type="EMBL" id="OEH73561.1"/>
    </source>
</evidence>
<feature type="compositionally biased region" description="Basic and acidic residues" evidence="1">
    <location>
        <begin position="47"/>
        <end position="101"/>
    </location>
</feature>
<dbReference type="InParanoid" id="A0A1D3CQS0"/>
<gene>
    <name evidence="2" type="ORF">cyc_05085</name>
</gene>
<comment type="caution">
    <text evidence="2">The sequence shown here is derived from an EMBL/GenBank/DDBJ whole genome shotgun (WGS) entry which is preliminary data.</text>
</comment>
<name>A0A1D3CQS0_9EIME</name>
<dbReference type="VEuPathDB" id="ToxoDB:cyc_05085"/>
<protein>
    <submittedName>
        <fullName evidence="2">Splicing factor</fullName>
    </submittedName>
</protein>
<accession>A0A1D3CQS0</accession>
<sequence length="191" mass="19526">MADLDFEAVEQLMEKGDPNSDGSPAGGEGSPVSNGAARSNDGGVFRRAADSEEPSERRSGRAGRRERSLEEVRRRRDGSHEGGSRKGGVRDESPDGRKDQGDSPGFPRLVVRLPPAATEAGVRGPGEGAPRGGICALAGMARFVVASAMTTGGTGGEETSGGETETGGLLVIVAAAVATEFVEANPVLLLP</sequence>
<proteinExistence type="predicted"/>
<organism evidence="2 3">
    <name type="scientific">Cyclospora cayetanensis</name>
    <dbReference type="NCBI Taxonomy" id="88456"/>
    <lineage>
        <taxon>Eukaryota</taxon>
        <taxon>Sar</taxon>
        <taxon>Alveolata</taxon>
        <taxon>Apicomplexa</taxon>
        <taxon>Conoidasida</taxon>
        <taxon>Coccidia</taxon>
        <taxon>Eucoccidiorida</taxon>
        <taxon>Eimeriorina</taxon>
        <taxon>Eimeriidae</taxon>
        <taxon>Cyclospora</taxon>
    </lineage>
</organism>
<dbReference type="AlphaFoldDB" id="A0A1D3CQS0"/>
<evidence type="ECO:0000313" key="3">
    <source>
        <dbReference type="Proteomes" id="UP000095192"/>
    </source>
</evidence>
<feature type="region of interest" description="Disordered" evidence="1">
    <location>
        <begin position="1"/>
        <end position="109"/>
    </location>
</feature>
<dbReference type="Proteomes" id="UP000095192">
    <property type="component" value="Unassembled WGS sequence"/>
</dbReference>
<reference evidence="2 3" key="1">
    <citation type="journal article" date="2016" name="BMC Genomics">
        <title>Comparative genomics reveals Cyclospora cayetanensis possesses coccidia-like metabolism and invasion components but unique surface antigens.</title>
        <authorList>
            <person name="Liu S."/>
            <person name="Wang L."/>
            <person name="Zheng H."/>
            <person name="Xu Z."/>
            <person name="Roellig D.M."/>
            <person name="Li N."/>
            <person name="Frace M.A."/>
            <person name="Tang K."/>
            <person name="Arrowood M.J."/>
            <person name="Moss D.M."/>
            <person name="Zhang L."/>
            <person name="Feng Y."/>
            <person name="Xiao L."/>
        </authorList>
    </citation>
    <scope>NUCLEOTIDE SEQUENCE [LARGE SCALE GENOMIC DNA]</scope>
    <source>
        <strain evidence="2 3">CHN_HEN01</strain>
    </source>
</reference>
<keyword evidence="3" id="KW-1185">Reference proteome</keyword>
<evidence type="ECO:0000256" key="1">
    <source>
        <dbReference type="SAM" id="MobiDB-lite"/>
    </source>
</evidence>
<dbReference type="EMBL" id="JROU02002293">
    <property type="protein sequence ID" value="OEH73561.1"/>
    <property type="molecule type" value="Genomic_DNA"/>
</dbReference>